<dbReference type="Proteomes" id="UP000198122">
    <property type="component" value="Unassembled WGS sequence"/>
</dbReference>
<keyword evidence="2" id="KW-1185">Reference proteome</keyword>
<protein>
    <submittedName>
        <fullName evidence="1">Uncharacterized protein</fullName>
    </submittedName>
</protein>
<sequence>MSSMSSTIPGWPAAVRPPDAPGWREDAVAWLLDLCPADFRAYTGWRRHPLMLAWIAERHVTGQVEVMRQAWRDVRLQVGVHVPPEALPGLLEHMTTEGRRLAEAQRGARLLVEALRGERWVPRL</sequence>
<reference evidence="1 2" key="1">
    <citation type="submission" date="2017-06" db="EMBL/GenBank/DDBJ databases">
        <authorList>
            <person name="Kim H.J."/>
            <person name="Triplett B.A."/>
        </authorList>
    </citation>
    <scope>NUCLEOTIDE SEQUENCE [LARGE SCALE GENOMIC DNA]</scope>
    <source>
        <strain evidence="1 2">DSM 22179</strain>
    </source>
</reference>
<accession>A0A212T387</accession>
<evidence type="ECO:0000313" key="2">
    <source>
        <dbReference type="Proteomes" id="UP000198122"/>
    </source>
</evidence>
<organism evidence="1 2">
    <name type="scientific">Kytococcus aerolatus</name>
    <dbReference type="NCBI Taxonomy" id="592308"/>
    <lineage>
        <taxon>Bacteria</taxon>
        <taxon>Bacillati</taxon>
        <taxon>Actinomycetota</taxon>
        <taxon>Actinomycetes</taxon>
        <taxon>Micrococcales</taxon>
        <taxon>Kytococcaceae</taxon>
        <taxon>Kytococcus</taxon>
    </lineage>
</organism>
<gene>
    <name evidence="1" type="ORF">SAMN05445756_0294</name>
</gene>
<dbReference type="EMBL" id="FYEZ01000001">
    <property type="protein sequence ID" value="SNC60508.1"/>
    <property type="molecule type" value="Genomic_DNA"/>
</dbReference>
<evidence type="ECO:0000313" key="1">
    <source>
        <dbReference type="EMBL" id="SNC60508.1"/>
    </source>
</evidence>
<dbReference type="AlphaFoldDB" id="A0A212T387"/>
<name>A0A212T387_9MICO</name>
<proteinExistence type="predicted"/>